<proteinExistence type="predicted"/>
<dbReference type="EMBL" id="JBHSIU010000041">
    <property type="protein sequence ID" value="MFC5002553.1"/>
    <property type="molecule type" value="Genomic_DNA"/>
</dbReference>
<comment type="caution">
    <text evidence="1">The sequence shown here is derived from an EMBL/GenBank/DDBJ whole genome shotgun (WGS) entry which is preliminary data.</text>
</comment>
<name>A0ABV9W599_9ACTN</name>
<evidence type="ECO:0000313" key="2">
    <source>
        <dbReference type="Proteomes" id="UP001595912"/>
    </source>
</evidence>
<evidence type="ECO:0000313" key="1">
    <source>
        <dbReference type="EMBL" id="MFC5002553.1"/>
    </source>
</evidence>
<organism evidence="1 2">
    <name type="scientific">Dactylosporangium cerinum</name>
    <dbReference type="NCBI Taxonomy" id="1434730"/>
    <lineage>
        <taxon>Bacteria</taxon>
        <taxon>Bacillati</taxon>
        <taxon>Actinomycetota</taxon>
        <taxon>Actinomycetes</taxon>
        <taxon>Micromonosporales</taxon>
        <taxon>Micromonosporaceae</taxon>
        <taxon>Dactylosporangium</taxon>
    </lineage>
</organism>
<protein>
    <recommendedName>
        <fullName evidence="3">Lipoprotein</fullName>
    </recommendedName>
</protein>
<gene>
    <name evidence="1" type="ORF">ACFPIJ_32565</name>
</gene>
<keyword evidence="2" id="KW-1185">Reference proteome</keyword>
<reference evidence="2" key="1">
    <citation type="journal article" date="2019" name="Int. J. Syst. Evol. Microbiol.">
        <title>The Global Catalogue of Microorganisms (GCM) 10K type strain sequencing project: providing services to taxonomists for standard genome sequencing and annotation.</title>
        <authorList>
            <consortium name="The Broad Institute Genomics Platform"/>
            <consortium name="The Broad Institute Genome Sequencing Center for Infectious Disease"/>
            <person name="Wu L."/>
            <person name="Ma J."/>
        </authorList>
    </citation>
    <scope>NUCLEOTIDE SEQUENCE [LARGE SCALE GENOMIC DNA]</scope>
    <source>
        <strain evidence="2">CGMCC 4.7152</strain>
    </source>
</reference>
<dbReference type="RefSeq" id="WP_380120693.1">
    <property type="nucleotide sequence ID" value="NZ_JBHSIU010000041.1"/>
</dbReference>
<sequence length="158" mass="16899">MKKVRPMAVVALLVLTGCGGGRPTAHPSGGVDHAKLLEAVHCMRDNGFPDYPDPVEAEGTWVIPPPAGDLPAPPACAELFRGAKGPAPRRERTAEEIAKLRKWGACIQTHGIPELPDPDSNGDFHPPPELVPITAHPKWQEARTACQALEPSGLNFDK</sequence>
<dbReference type="PROSITE" id="PS51257">
    <property type="entry name" value="PROKAR_LIPOPROTEIN"/>
    <property type="match status" value="1"/>
</dbReference>
<accession>A0ABV9W599</accession>
<evidence type="ECO:0008006" key="3">
    <source>
        <dbReference type="Google" id="ProtNLM"/>
    </source>
</evidence>
<dbReference type="Proteomes" id="UP001595912">
    <property type="component" value="Unassembled WGS sequence"/>
</dbReference>